<feature type="non-terminal residue" evidence="1">
    <location>
        <position position="1"/>
    </location>
</feature>
<evidence type="ECO:0000313" key="1">
    <source>
        <dbReference type="EMBL" id="CAB4040092.1"/>
    </source>
</evidence>
<sequence>PGKELIKCICVGSVCCYIKEILIAGNKPRTCGARKIVPSTPLGCHKRSQHDVPASVELDTISEEDLVFSILDCCCKKFDFTYDNIGNEITNISLS</sequence>
<evidence type="ECO:0000313" key="2">
    <source>
        <dbReference type="Proteomes" id="UP001152795"/>
    </source>
</evidence>
<reference evidence="1" key="1">
    <citation type="submission" date="2020-04" db="EMBL/GenBank/DDBJ databases">
        <authorList>
            <person name="Alioto T."/>
            <person name="Alioto T."/>
            <person name="Gomez Garrido J."/>
        </authorList>
    </citation>
    <scope>NUCLEOTIDE SEQUENCE</scope>
    <source>
        <strain evidence="1">A484AB</strain>
    </source>
</reference>
<feature type="non-terminal residue" evidence="1">
    <location>
        <position position="95"/>
    </location>
</feature>
<dbReference type="AlphaFoldDB" id="A0A6S7LPS3"/>
<protein>
    <submittedName>
        <fullName evidence="1">Uncharacterized protein</fullName>
    </submittedName>
</protein>
<dbReference type="Proteomes" id="UP001152795">
    <property type="component" value="Unassembled WGS sequence"/>
</dbReference>
<keyword evidence="2" id="KW-1185">Reference proteome</keyword>
<comment type="caution">
    <text evidence="1">The sequence shown here is derived from an EMBL/GenBank/DDBJ whole genome shotgun (WGS) entry which is preliminary data.</text>
</comment>
<organism evidence="1 2">
    <name type="scientific">Paramuricea clavata</name>
    <name type="common">Red gorgonian</name>
    <name type="synonym">Violescent sea-whip</name>
    <dbReference type="NCBI Taxonomy" id="317549"/>
    <lineage>
        <taxon>Eukaryota</taxon>
        <taxon>Metazoa</taxon>
        <taxon>Cnidaria</taxon>
        <taxon>Anthozoa</taxon>
        <taxon>Octocorallia</taxon>
        <taxon>Malacalcyonacea</taxon>
        <taxon>Plexauridae</taxon>
        <taxon>Paramuricea</taxon>
    </lineage>
</organism>
<dbReference type="EMBL" id="CACRXK020026263">
    <property type="protein sequence ID" value="CAB4040092.1"/>
    <property type="molecule type" value="Genomic_DNA"/>
</dbReference>
<proteinExistence type="predicted"/>
<accession>A0A6S7LPS3</accession>
<gene>
    <name evidence="1" type="ORF">PACLA_8A022585</name>
</gene>
<name>A0A6S7LPS3_PARCT</name>